<dbReference type="RefSeq" id="WP_164454544.1">
    <property type="nucleotide sequence ID" value="NZ_JAAIJQ010000072.1"/>
</dbReference>
<feature type="transmembrane region" description="Helical" evidence="8">
    <location>
        <begin position="192"/>
        <end position="212"/>
    </location>
</feature>
<evidence type="ECO:0000256" key="1">
    <source>
        <dbReference type="ARBA" id="ARBA00004651"/>
    </source>
</evidence>
<evidence type="ECO:0000256" key="4">
    <source>
        <dbReference type="ARBA" id="ARBA00022475"/>
    </source>
</evidence>
<evidence type="ECO:0000256" key="3">
    <source>
        <dbReference type="ARBA" id="ARBA00022448"/>
    </source>
</evidence>
<comment type="caution">
    <text evidence="9">The sequence shown here is derived from an EMBL/GenBank/DDBJ whole genome shotgun (WGS) entry which is preliminary data.</text>
</comment>
<reference evidence="9 10" key="1">
    <citation type="submission" date="2020-02" db="EMBL/GenBank/DDBJ databases">
        <title>Genome sequences of Thiorhodococcus mannitoliphagus and Thiorhodococcus minor, purple sulfur photosynthetic bacteria in the gammaproteobacterial family, Chromatiaceae.</title>
        <authorList>
            <person name="Aviles F.A."/>
            <person name="Meyer T.E."/>
            <person name="Kyndt J.A."/>
        </authorList>
    </citation>
    <scope>NUCLEOTIDE SEQUENCE [LARGE SCALE GENOMIC DNA]</scope>
    <source>
        <strain evidence="9 10">DSM 11518</strain>
    </source>
</reference>
<dbReference type="PANTHER" id="PTHR30269:SF32">
    <property type="entry name" value="MEMBRANE TRANSPORTER PROTEIN-RELATED"/>
    <property type="match status" value="1"/>
</dbReference>
<dbReference type="InterPro" id="IPR052017">
    <property type="entry name" value="TSUP"/>
</dbReference>
<feature type="transmembrane region" description="Helical" evidence="8">
    <location>
        <begin position="224"/>
        <end position="242"/>
    </location>
</feature>
<accession>A0A6M0K2P0</accession>
<evidence type="ECO:0000313" key="10">
    <source>
        <dbReference type="Proteomes" id="UP000483379"/>
    </source>
</evidence>
<sequence length="245" mass="27172">MPDVTVLPILLLAAFVHGAFGFGFPMVATPLLALFMDMRAAILLTLIPTVSINLASIFSERHWREALRTFWPVPTFTIVGSFIGTQVLLAVDPEPFRLLLALVLVAYLVTDRFHRAERERRAPTWALALLGLALGLLAGLVNIFAPVLVVFALYTRMNPTLMVAAFNLSFVTSKSGQIIGFVSNGAFDLTTLRLSLLILPAVLAALWIGIRLRRRIEVDTYRRLLRCALWAMAGLLIADWLWTAD</sequence>
<keyword evidence="3" id="KW-0813">Transport</keyword>
<dbReference type="Pfam" id="PF01925">
    <property type="entry name" value="TauE"/>
    <property type="match status" value="1"/>
</dbReference>
<keyword evidence="7 8" id="KW-0472">Membrane</keyword>
<dbReference type="InterPro" id="IPR002781">
    <property type="entry name" value="TM_pro_TauE-like"/>
</dbReference>
<feature type="transmembrane region" description="Helical" evidence="8">
    <location>
        <begin position="31"/>
        <end position="58"/>
    </location>
</feature>
<comment type="similarity">
    <text evidence="2 8">Belongs to the 4-toluene sulfonate uptake permease (TSUP) (TC 2.A.102) family.</text>
</comment>
<keyword evidence="4 8" id="KW-1003">Cell membrane</keyword>
<evidence type="ECO:0000256" key="5">
    <source>
        <dbReference type="ARBA" id="ARBA00022692"/>
    </source>
</evidence>
<feature type="transmembrane region" description="Helical" evidence="8">
    <location>
        <begin position="125"/>
        <end position="154"/>
    </location>
</feature>
<gene>
    <name evidence="9" type="ORF">G3446_19480</name>
</gene>
<evidence type="ECO:0000256" key="7">
    <source>
        <dbReference type="ARBA" id="ARBA00023136"/>
    </source>
</evidence>
<dbReference type="Proteomes" id="UP000483379">
    <property type="component" value="Unassembled WGS sequence"/>
</dbReference>
<feature type="transmembrane region" description="Helical" evidence="8">
    <location>
        <begin position="70"/>
        <end position="89"/>
    </location>
</feature>
<dbReference type="PANTHER" id="PTHR30269">
    <property type="entry name" value="TRANSMEMBRANE PROTEIN YFCA"/>
    <property type="match status" value="1"/>
</dbReference>
<protein>
    <recommendedName>
        <fullName evidence="8">Probable membrane transporter protein</fullName>
    </recommendedName>
</protein>
<dbReference type="EMBL" id="JAAIJQ010000072">
    <property type="protein sequence ID" value="NEV64038.1"/>
    <property type="molecule type" value="Genomic_DNA"/>
</dbReference>
<name>A0A6M0K2P0_9GAMM</name>
<feature type="transmembrane region" description="Helical" evidence="8">
    <location>
        <begin position="95"/>
        <end position="113"/>
    </location>
</feature>
<keyword evidence="10" id="KW-1185">Reference proteome</keyword>
<dbReference type="GO" id="GO:0005886">
    <property type="term" value="C:plasma membrane"/>
    <property type="evidence" value="ECO:0007669"/>
    <property type="project" value="UniProtKB-SubCell"/>
</dbReference>
<comment type="subcellular location">
    <subcellularLocation>
        <location evidence="1 8">Cell membrane</location>
        <topology evidence="1 8">Multi-pass membrane protein</topology>
    </subcellularLocation>
</comment>
<organism evidence="9 10">
    <name type="scientific">Thiorhodococcus minor</name>
    <dbReference type="NCBI Taxonomy" id="57489"/>
    <lineage>
        <taxon>Bacteria</taxon>
        <taxon>Pseudomonadati</taxon>
        <taxon>Pseudomonadota</taxon>
        <taxon>Gammaproteobacteria</taxon>
        <taxon>Chromatiales</taxon>
        <taxon>Chromatiaceae</taxon>
        <taxon>Thiorhodococcus</taxon>
    </lineage>
</organism>
<keyword evidence="5 8" id="KW-0812">Transmembrane</keyword>
<dbReference type="AlphaFoldDB" id="A0A6M0K2P0"/>
<evidence type="ECO:0000256" key="8">
    <source>
        <dbReference type="RuleBase" id="RU363041"/>
    </source>
</evidence>
<keyword evidence="6 8" id="KW-1133">Transmembrane helix</keyword>
<evidence type="ECO:0000313" key="9">
    <source>
        <dbReference type="EMBL" id="NEV64038.1"/>
    </source>
</evidence>
<evidence type="ECO:0000256" key="6">
    <source>
        <dbReference type="ARBA" id="ARBA00022989"/>
    </source>
</evidence>
<evidence type="ECO:0000256" key="2">
    <source>
        <dbReference type="ARBA" id="ARBA00009142"/>
    </source>
</evidence>
<proteinExistence type="inferred from homology"/>